<protein>
    <submittedName>
        <fullName evidence="3">Heterokaryon incompatibility</fullName>
    </submittedName>
</protein>
<evidence type="ECO:0000259" key="1">
    <source>
        <dbReference type="Pfam" id="PF06985"/>
    </source>
</evidence>
<dbReference type="InterPro" id="IPR010730">
    <property type="entry name" value="HET"/>
</dbReference>
<dbReference type="Pfam" id="PF26640">
    <property type="entry name" value="DUF8212"/>
    <property type="match status" value="1"/>
</dbReference>
<evidence type="ECO:0000313" key="4">
    <source>
        <dbReference type="Proteomes" id="UP000076874"/>
    </source>
</evidence>
<organism evidence="3 4">
    <name type="scientific">Niveomyces insectorum RCEF 264</name>
    <dbReference type="NCBI Taxonomy" id="1081102"/>
    <lineage>
        <taxon>Eukaryota</taxon>
        <taxon>Fungi</taxon>
        <taxon>Dikarya</taxon>
        <taxon>Ascomycota</taxon>
        <taxon>Pezizomycotina</taxon>
        <taxon>Sordariomycetes</taxon>
        <taxon>Hypocreomycetidae</taxon>
        <taxon>Hypocreales</taxon>
        <taxon>Cordycipitaceae</taxon>
        <taxon>Niveomyces</taxon>
    </lineage>
</organism>
<dbReference type="STRING" id="1081102.A0A162ML80"/>
<reference evidence="3 4" key="1">
    <citation type="journal article" date="2016" name="Genome Biol. Evol.">
        <title>Divergent and convergent evolution of fungal pathogenicity.</title>
        <authorList>
            <person name="Shang Y."/>
            <person name="Xiao G."/>
            <person name="Zheng P."/>
            <person name="Cen K."/>
            <person name="Zhan S."/>
            <person name="Wang C."/>
        </authorList>
    </citation>
    <scope>NUCLEOTIDE SEQUENCE [LARGE SCALE GENOMIC DNA]</scope>
    <source>
        <strain evidence="3 4">RCEF 264</strain>
    </source>
</reference>
<proteinExistence type="predicted"/>
<dbReference type="InterPro" id="IPR058525">
    <property type="entry name" value="DUF8212"/>
</dbReference>
<dbReference type="OrthoDB" id="20872at2759"/>
<evidence type="ECO:0000313" key="3">
    <source>
        <dbReference type="EMBL" id="OAA63620.1"/>
    </source>
</evidence>
<feature type="domain" description="Heterokaryon incompatibility" evidence="1">
    <location>
        <begin position="25"/>
        <end position="115"/>
    </location>
</feature>
<comment type="caution">
    <text evidence="3">The sequence shown here is derived from an EMBL/GenBank/DDBJ whole genome shotgun (WGS) entry which is preliminary data.</text>
</comment>
<gene>
    <name evidence="3" type="ORF">SPI_03783</name>
</gene>
<dbReference type="Pfam" id="PF06985">
    <property type="entry name" value="HET"/>
    <property type="match status" value="1"/>
</dbReference>
<dbReference type="EMBL" id="AZHD01000005">
    <property type="protein sequence ID" value="OAA63620.1"/>
    <property type="molecule type" value="Genomic_DNA"/>
</dbReference>
<dbReference type="Proteomes" id="UP000076874">
    <property type="component" value="Unassembled WGS sequence"/>
</dbReference>
<dbReference type="PANTHER" id="PTHR10622:SF10">
    <property type="entry name" value="HET DOMAIN-CONTAINING PROTEIN"/>
    <property type="match status" value="1"/>
</dbReference>
<name>A0A162ML80_9HYPO</name>
<dbReference type="PANTHER" id="PTHR10622">
    <property type="entry name" value="HET DOMAIN-CONTAINING PROTEIN"/>
    <property type="match status" value="1"/>
</dbReference>
<evidence type="ECO:0000259" key="2">
    <source>
        <dbReference type="Pfam" id="PF26640"/>
    </source>
</evidence>
<sequence length="661" mass="73071">MRLLHTATLRLRSFPSSESAALPSYAALSHTWGKEADEVHFHDIRDESRPLPEHKAGFQKLRGGCRQAQLDGYDFIWIDTCCIDKTSSAELSEAINSMFAWYRQADTCYAYLEDVVKADANQPLHRSRWFTRGWTLQELIAPPDVVFYDSAWKKLGQRNHMASQALLTEITGISGTVLNRTSLEACSAAAGQHAHHRLRGGRCVAPGCHGEPDALGRILGDYSAAQKMSWLSRRTTTRVEDLAYCLLGLFDVNMPLLYGEGGKAFVRLQEEIIKKSDDQSILAHGILLPRRPADQASASNLRTGSPHLLAASPSAFATAADIIGTEQVMQQLGIHSRHPRSPIILNPKWITISMYTCPCRPDRSGSSDDYWIGILDCGYADDCVSRPGLVLSAVGPHEKTYARVGNIGLLRLDPSPAQGFFPIATDHGSLTLKYDLGNAVFETVHLLLAGPEKHTRPRASSVDFVTPPLRLTVRVDGLGCRTAYPLADRAAFNPAYLAPVKKQWSAIQPNPLLCGIVCLARKEERSRPMFVLWGLRQASAVPMPWEIRVELSQGSPWCRIVQWQDVMGDTCWPGAMTADLQTQFGDRAEAIMRSYNNTSSKLRTDIAAPFKTLPVDSVHSTWSASALTEEAREAVGVQFSVKLKEALFLGRLLYEFEVSVA</sequence>
<accession>A0A162ML80</accession>
<keyword evidence="4" id="KW-1185">Reference proteome</keyword>
<feature type="domain" description="DUF8212" evidence="2">
    <location>
        <begin position="263"/>
        <end position="339"/>
    </location>
</feature>
<dbReference type="AlphaFoldDB" id="A0A162ML80"/>